<dbReference type="GeneTree" id="ENSGT00950000182788"/>
<evidence type="ECO:0000256" key="12">
    <source>
        <dbReference type="SAM" id="Phobius"/>
    </source>
</evidence>
<dbReference type="FunFam" id="3.40.50.2300:FF:000024">
    <property type="entry name" value="Vomeronasal 2, receptor 73"/>
    <property type="match status" value="1"/>
</dbReference>
<dbReference type="PANTHER" id="PTHR24061">
    <property type="entry name" value="CALCIUM-SENSING RECEPTOR-RELATED"/>
    <property type="match status" value="1"/>
</dbReference>
<evidence type="ECO:0000313" key="16">
    <source>
        <dbReference type="Proteomes" id="UP000002279"/>
    </source>
</evidence>
<feature type="transmembrane region" description="Helical" evidence="12">
    <location>
        <begin position="666"/>
        <end position="690"/>
    </location>
</feature>
<keyword evidence="7" id="KW-0297">G-protein coupled receptor</keyword>
<dbReference type="InterPro" id="IPR000068">
    <property type="entry name" value="GPCR_3_Ca_sens_rcpt-rel"/>
</dbReference>
<evidence type="ECO:0000259" key="14">
    <source>
        <dbReference type="PROSITE" id="PS50259"/>
    </source>
</evidence>
<dbReference type="SUPFAM" id="SSF53822">
    <property type="entry name" value="Periplasmic binding protein-like I"/>
    <property type="match status" value="1"/>
</dbReference>
<dbReference type="Proteomes" id="UP000002279">
    <property type="component" value="Unplaced"/>
</dbReference>
<evidence type="ECO:0000256" key="13">
    <source>
        <dbReference type="SAM" id="SignalP"/>
    </source>
</evidence>
<keyword evidence="8 12" id="KW-0472">Membrane</keyword>
<dbReference type="InterPro" id="IPR004073">
    <property type="entry name" value="GPCR_3_vmron_rcpt_2"/>
</dbReference>
<feature type="signal peptide" evidence="13">
    <location>
        <begin position="1"/>
        <end position="24"/>
    </location>
</feature>
<dbReference type="OMA" id="ICLEFAE"/>
<dbReference type="Gene3D" id="3.40.50.2300">
    <property type="match status" value="2"/>
</dbReference>
<dbReference type="PRINTS" id="PR01535">
    <property type="entry name" value="VOMERONASL2R"/>
</dbReference>
<feature type="transmembrane region" description="Helical" evidence="12">
    <location>
        <begin position="633"/>
        <end position="654"/>
    </location>
</feature>
<dbReference type="InterPro" id="IPR011500">
    <property type="entry name" value="GPCR_3_9-Cys_dom"/>
</dbReference>
<dbReference type="CDD" id="cd15283">
    <property type="entry name" value="7tmC_V2R_pheromone"/>
    <property type="match status" value="1"/>
</dbReference>
<evidence type="ECO:0000256" key="9">
    <source>
        <dbReference type="ARBA" id="ARBA00023170"/>
    </source>
</evidence>
<dbReference type="InterPro" id="IPR028082">
    <property type="entry name" value="Peripla_BP_I"/>
</dbReference>
<dbReference type="Ensembl" id="ENSOANT00000014627.2">
    <property type="protein sequence ID" value="ENSOANP00000014624.2"/>
    <property type="gene ID" value="ENSOANG00000009187.4"/>
</dbReference>
<comment type="subcellular location">
    <subcellularLocation>
        <location evidence="1">Cell membrane</location>
        <topology evidence="1">Multi-pass membrane protein</topology>
    </subcellularLocation>
</comment>
<keyword evidence="11" id="KW-0807">Transducer</keyword>
<feature type="transmembrane region" description="Helical" evidence="12">
    <location>
        <begin position="711"/>
        <end position="729"/>
    </location>
</feature>
<dbReference type="GO" id="GO:0004930">
    <property type="term" value="F:G protein-coupled receptor activity"/>
    <property type="evidence" value="ECO:0000318"/>
    <property type="project" value="GO_Central"/>
</dbReference>
<proteinExistence type="inferred from homology"/>
<dbReference type="PROSITE" id="PS50259">
    <property type="entry name" value="G_PROTEIN_RECEP_F3_4"/>
    <property type="match status" value="1"/>
</dbReference>
<evidence type="ECO:0000256" key="6">
    <source>
        <dbReference type="ARBA" id="ARBA00022989"/>
    </source>
</evidence>
<keyword evidence="16" id="KW-1185">Reference proteome</keyword>
<dbReference type="PRINTS" id="PR00248">
    <property type="entry name" value="GPCRMGR"/>
</dbReference>
<evidence type="ECO:0000256" key="10">
    <source>
        <dbReference type="ARBA" id="ARBA00023180"/>
    </source>
</evidence>
<accession>F7D0B3</accession>
<dbReference type="InterPro" id="IPR001828">
    <property type="entry name" value="ANF_lig-bd_rcpt"/>
</dbReference>
<organism evidence="15 16">
    <name type="scientific">Ornithorhynchus anatinus</name>
    <name type="common">Duckbill platypus</name>
    <dbReference type="NCBI Taxonomy" id="9258"/>
    <lineage>
        <taxon>Eukaryota</taxon>
        <taxon>Metazoa</taxon>
        <taxon>Chordata</taxon>
        <taxon>Craniata</taxon>
        <taxon>Vertebrata</taxon>
        <taxon>Euteleostomi</taxon>
        <taxon>Mammalia</taxon>
        <taxon>Monotremata</taxon>
        <taxon>Ornithorhynchidae</taxon>
        <taxon>Ornithorhynchus</taxon>
    </lineage>
</organism>
<reference evidence="15" key="2">
    <citation type="submission" date="2025-09" db="UniProtKB">
        <authorList>
            <consortium name="Ensembl"/>
        </authorList>
    </citation>
    <scope>IDENTIFICATION</scope>
    <source>
        <strain evidence="15">Glennie</strain>
    </source>
</reference>
<evidence type="ECO:0000256" key="8">
    <source>
        <dbReference type="ARBA" id="ARBA00023136"/>
    </source>
</evidence>
<dbReference type="InterPro" id="IPR017978">
    <property type="entry name" value="GPCR_3_C"/>
</dbReference>
<evidence type="ECO:0000256" key="4">
    <source>
        <dbReference type="ARBA" id="ARBA00022692"/>
    </source>
</evidence>
<keyword evidence="4 12" id="KW-0812">Transmembrane</keyword>
<name>F7D0B3_ORNAN</name>
<dbReference type="PANTHER" id="PTHR24061:SF545">
    <property type="entry name" value="VOMERONASAL 2, RECEPTOR 118-RELATED"/>
    <property type="match status" value="1"/>
</dbReference>
<evidence type="ECO:0000256" key="3">
    <source>
        <dbReference type="ARBA" id="ARBA00022475"/>
    </source>
</evidence>
<feature type="transmembrane region" description="Helical" evidence="12">
    <location>
        <begin position="816"/>
        <end position="837"/>
    </location>
</feature>
<dbReference type="InterPro" id="IPR000337">
    <property type="entry name" value="GPCR_3"/>
</dbReference>
<dbReference type="InterPro" id="IPR038550">
    <property type="entry name" value="GPCR_3_9-Cys_sf"/>
</dbReference>
<evidence type="ECO:0000313" key="15">
    <source>
        <dbReference type="Ensembl" id="ENSOANP00000014624.2"/>
    </source>
</evidence>
<dbReference type="eggNOG" id="KOG1056">
    <property type="taxonomic scope" value="Eukaryota"/>
</dbReference>
<dbReference type="HOGENOM" id="CLU_005389_5_1_1"/>
<dbReference type="GO" id="GO:0005886">
    <property type="term" value="C:plasma membrane"/>
    <property type="evidence" value="ECO:0000318"/>
    <property type="project" value="GO_Central"/>
</dbReference>
<feature type="domain" description="G-protein coupled receptors family 3 profile" evidence="14">
    <location>
        <begin position="596"/>
        <end position="860"/>
    </location>
</feature>
<reference evidence="15" key="1">
    <citation type="submission" date="2025-08" db="UniProtKB">
        <authorList>
            <consortium name="Ensembl"/>
        </authorList>
    </citation>
    <scope>IDENTIFICATION</scope>
    <source>
        <strain evidence="15">Glennie</strain>
    </source>
</reference>
<dbReference type="InParanoid" id="F7D0B3"/>
<keyword evidence="6 12" id="KW-1133">Transmembrane helix</keyword>
<evidence type="ECO:0000256" key="7">
    <source>
        <dbReference type="ARBA" id="ARBA00023040"/>
    </source>
</evidence>
<evidence type="ECO:0000256" key="2">
    <source>
        <dbReference type="ARBA" id="ARBA00007242"/>
    </source>
</evidence>
<dbReference type="FunFam" id="2.10.50.30:FF:000002">
    <property type="entry name" value="Vomeronasal 2 receptor, h1"/>
    <property type="match status" value="1"/>
</dbReference>
<protein>
    <recommendedName>
        <fullName evidence="14">G-protein coupled receptors family 3 profile domain-containing protein</fullName>
    </recommendedName>
</protein>
<feature type="transmembrane region" description="Helical" evidence="12">
    <location>
        <begin position="595"/>
        <end position="621"/>
    </location>
</feature>
<evidence type="ECO:0000256" key="5">
    <source>
        <dbReference type="ARBA" id="ARBA00022729"/>
    </source>
</evidence>
<evidence type="ECO:0000256" key="1">
    <source>
        <dbReference type="ARBA" id="ARBA00004651"/>
    </source>
</evidence>
<feature type="transmembrane region" description="Helical" evidence="12">
    <location>
        <begin position="755"/>
        <end position="778"/>
    </location>
</feature>
<dbReference type="Pfam" id="PF00003">
    <property type="entry name" value="7tm_3"/>
    <property type="match status" value="1"/>
</dbReference>
<dbReference type="AlphaFoldDB" id="F7D0B3"/>
<gene>
    <name evidence="15" type="primary">LOC100086517</name>
</gene>
<dbReference type="Gene3D" id="2.10.50.30">
    <property type="entry name" value="GPCR, family 3, nine cysteines domain"/>
    <property type="match status" value="1"/>
</dbReference>
<feature type="transmembrane region" description="Helical" evidence="12">
    <location>
        <begin position="790"/>
        <end position="810"/>
    </location>
</feature>
<keyword evidence="5 13" id="KW-0732">Signal</keyword>
<keyword evidence="3" id="KW-1003">Cell membrane</keyword>
<feature type="chain" id="PRO_5027921988" description="G-protein coupled receptors family 3 profile domain-containing protein" evidence="13">
    <location>
        <begin position="25"/>
        <end position="867"/>
    </location>
</feature>
<sequence>MLLQLLWPRLLWLWLLTSPVSLSGSQCSLRRVYSRGYYKDGDLVIGALLALNVFEGHLSDFDRYPHYFDRNFARVSKHNQHVLALVFAVEQINKDPSLLPNVSLVFHFYDTLFRERLAVEQSLMLLSGVGRTVPNYSCQERNKLVAIIGGIRSTLSIVMANVIGFHKFPQITYGPFDASLRDPMQFPYLYQVAPRDTAQQRGIVRLLVHFGWTWVSLIVSNNVEGEIFTWDLTQEMSRHGVCVALTERIPETDYYGTRQVQKLYQKMNDLSSNVAIVYGDIDSLIMFKWVVSWFGVRGKVWVNTAHFDDTVSNDYHLYENSFIGSLSFSVHTNGVPGYKDFLQAASPSKYPNDVFLKDFWQAQIGCVFEASQHRKHTRKTICYGNESFDSLNLLNTDFELTGLKHTLYSAMYRVARALHEMLLSKSEMETSGAKESVVPSPWQLHSFLRQHQFSASMGDHRDIYGSTESVPSYDILNLQSYNLYGCVRVKVGEFKPEASMGNNLIINEEDIVWNSGFNKILPCSVCSKSCLPGFRKTALERKAICCYDCTPCPKGEISNQTDAAHCWKCPDDEYPNERRDDCLPRVTIFLSFDELLGTVLVSMALTFSLITALTLAIFIKHRHTPIVRANNRGLSYILLISLMLCFLCSLIFIGRPSTASCLLRQTAFGIIFSVAVASVLAKTITVVLAFRATKPGSRFQGWMGPRVSNSVVLICSMIQVTICGVWLGTSPPFPDSNSQAEFGLIILECNEGSITAFYCVLGYMGFLALVSFMVAFLARNLPDAFNEARFITFSMLVFCSVWISFLPTYLSTKGKAMVAVEIFSILASSAGLLGCIFGPKVYVILLRPDTNTRVQLLRKLNVNIKTP</sequence>
<keyword evidence="10" id="KW-0325">Glycoprotein</keyword>
<dbReference type="Pfam" id="PF01094">
    <property type="entry name" value="ANF_receptor"/>
    <property type="match status" value="1"/>
</dbReference>
<comment type="similarity">
    <text evidence="2">Belongs to the G-protein coupled receptor 3 family.</text>
</comment>
<dbReference type="Pfam" id="PF07562">
    <property type="entry name" value="NCD3G"/>
    <property type="match status" value="1"/>
</dbReference>
<evidence type="ECO:0000256" key="11">
    <source>
        <dbReference type="ARBA" id="ARBA00023224"/>
    </source>
</evidence>
<keyword evidence="9" id="KW-0675">Receptor</keyword>